<dbReference type="EMBL" id="BSXT01001463">
    <property type="protein sequence ID" value="GMF42678.1"/>
    <property type="molecule type" value="Genomic_DNA"/>
</dbReference>
<dbReference type="Proteomes" id="UP001165121">
    <property type="component" value="Unassembled WGS sequence"/>
</dbReference>
<organism evidence="2 3">
    <name type="scientific">Phytophthora fragariaefolia</name>
    <dbReference type="NCBI Taxonomy" id="1490495"/>
    <lineage>
        <taxon>Eukaryota</taxon>
        <taxon>Sar</taxon>
        <taxon>Stramenopiles</taxon>
        <taxon>Oomycota</taxon>
        <taxon>Peronosporomycetes</taxon>
        <taxon>Peronosporales</taxon>
        <taxon>Peronosporaceae</taxon>
        <taxon>Phytophthora</taxon>
    </lineage>
</organism>
<evidence type="ECO:0000256" key="1">
    <source>
        <dbReference type="SAM" id="MobiDB-lite"/>
    </source>
</evidence>
<keyword evidence="3" id="KW-1185">Reference proteome</keyword>
<feature type="compositionally biased region" description="Basic and acidic residues" evidence="1">
    <location>
        <begin position="163"/>
        <end position="182"/>
    </location>
</feature>
<evidence type="ECO:0000313" key="3">
    <source>
        <dbReference type="Proteomes" id="UP001165121"/>
    </source>
</evidence>
<proteinExistence type="predicted"/>
<sequence length="225" mass="24806">MYLLKFADTVRTEAISTVQVFPFFPTKYEYLVQRVALPTTSEDTVRAAMAMENRLAARREDSNLPRVGGVAGDNDNEDEKVYYGFGVFMGLPLADLKAMKDDFVEQQALTGGAPRRALPASAAMDGRTHLVEEDNNGGYERQGGARMAPSHAQQQQQHARMNGYERPHGDGQQREYSAERGARYGQGPPNGAERGGQGVEDDDMGSDDGSDEFDQKSHSLNFILH</sequence>
<feature type="region of interest" description="Disordered" evidence="1">
    <location>
        <begin position="132"/>
        <end position="225"/>
    </location>
</feature>
<reference evidence="2" key="1">
    <citation type="submission" date="2023-04" db="EMBL/GenBank/DDBJ databases">
        <title>Phytophthora fragariaefolia NBRC 109709.</title>
        <authorList>
            <person name="Ichikawa N."/>
            <person name="Sato H."/>
            <person name="Tonouchi N."/>
        </authorList>
    </citation>
    <scope>NUCLEOTIDE SEQUENCE</scope>
    <source>
        <strain evidence="2">NBRC 109709</strain>
    </source>
</reference>
<gene>
    <name evidence="2" type="ORF">Pfra01_001408700</name>
</gene>
<comment type="caution">
    <text evidence="2">The sequence shown here is derived from an EMBL/GenBank/DDBJ whole genome shotgun (WGS) entry which is preliminary data.</text>
</comment>
<evidence type="ECO:0000313" key="2">
    <source>
        <dbReference type="EMBL" id="GMF42678.1"/>
    </source>
</evidence>
<accession>A0A9W7CU69</accession>
<protein>
    <submittedName>
        <fullName evidence="2">Unnamed protein product</fullName>
    </submittedName>
</protein>
<name>A0A9W7CU69_9STRA</name>
<dbReference type="AlphaFoldDB" id="A0A9W7CU69"/>
<dbReference type="OrthoDB" id="168085at2759"/>
<feature type="compositionally biased region" description="Acidic residues" evidence="1">
    <location>
        <begin position="199"/>
        <end position="212"/>
    </location>
</feature>